<reference evidence="1 2" key="1">
    <citation type="journal article" date="2021" name="Cell">
        <title>Tracing the genetic footprints of vertebrate landing in non-teleost ray-finned fishes.</title>
        <authorList>
            <person name="Bi X."/>
            <person name="Wang K."/>
            <person name="Yang L."/>
            <person name="Pan H."/>
            <person name="Jiang H."/>
            <person name="Wei Q."/>
            <person name="Fang M."/>
            <person name="Yu H."/>
            <person name="Zhu C."/>
            <person name="Cai Y."/>
            <person name="He Y."/>
            <person name="Gan X."/>
            <person name="Zeng H."/>
            <person name="Yu D."/>
            <person name="Zhu Y."/>
            <person name="Jiang H."/>
            <person name="Qiu Q."/>
            <person name="Yang H."/>
            <person name="Zhang Y.E."/>
            <person name="Wang W."/>
            <person name="Zhu M."/>
            <person name="He S."/>
            <person name="Zhang G."/>
        </authorList>
    </citation>
    <scope>NUCLEOTIDE SEQUENCE [LARGE SCALE GENOMIC DNA]</scope>
    <source>
        <strain evidence="1">Bchr_013</strain>
    </source>
</reference>
<dbReference type="Proteomes" id="UP000886611">
    <property type="component" value="Unassembled WGS sequence"/>
</dbReference>
<evidence type="ECO:0000313" key="1">
    <source>
        <dbReference type="EMBL" id="KAG2459785.1"/>
    </source>
</evidence>
<organism evidence="1 2">
    <name type="scientific">Polypterus senegalus</name>
    <name type="common">Senegal bichir</name>
    <dbReference type="NCBI Taxonomy" id="55291"/>
    <lineage>
        <taxon>Eukaryota</taxon>
        <taxon>Metazoa</taxon>
        <taxon>Chordata</taxon>
        <taxon>Craniata</taxon>
        <taxon>Vertebrata</taxon>
        <taxon>Euteleostomi</taxon>
        <taxon>Actinopterygii</taxon>
        <taxon>Polypteriformes</taxon>
        <taxon>Polypteridae</taxon>
        <taxon>Polypterus</taxon>
    </lineage>
</organism>
<dbReference type="GO" id="GO:0042981">
    <property type="term" value="P:regulation of apoptotic process"/>
    <property type="evidence" value="ECO:0007669"/>
    <property type="project" value="InterPro"/>
</dbReference>
<dbReference type="Gene3D" id="1.10.533.10">
    <property type="entry name" value="Death Domain, Fas"/>
    <property type="match status" value="1"/>
</dbReference>
<comment type="caution">
    <text evidence="1">The sequence shown here is derived from an EMBL/GenBank/DDBJ whole genome shotgun (WGS) entry which is preliminary data.</text>
</comment>
<dbReference type="GO" id="GO:0002020">
    <property type="term" value="F:protease binding"/>
    <property type="evidence" value="ECO:0007669"/>
    <property type="project" value="InterPro"/>
</dbReference>
<evidence type="ECO:0000313" key="2">
    <source>
        <dbReference type="Proteomes" id="UP000886611"/>
    </source>
</evidence>
<protein>
    <submittedName>
        <fullName evidence="1">CRADD protein</fullName>
    </submittedName>
</protein>
<dbReference type="PANTHER" id="PTHR15034">
    <property type="entry name" value="DEATH DOMAIN-CONTAINING PROTEIN CRADD"/>
    <property type="match status" value="1"/>
</dbReference>
<dbReference type="PROSITE" id="PS50209">
    <property type="entry name" value="CARD"/>
    <property type="match status" value="1"/>
</dbReference>
<dbReference type="GO" id="GO:0070513">
    <property type="term" value="F:death domain binding"/>
    <property type="evidence" value="ECO:0007669"/>
    <property type="project" value="InterPro"/>
</dbReference>
<sequence length="136" mass="15788">MDAKHIKLLRKQRLHLAKQLIVGDTIVQYLYQENILTESHVEEIRSQNTNKKRAIKLLDILPTRGPKAFDTFIDSIQDEYPWIKTKLLDELTRLGDGQTGSAGMTFIQTARFFVAVFVTFVLHLLRRISTLFQVLF</sequence>
<dbReference type="EMBL" id="JAATIS010005064">
    <property type="protein sequence ID" value="KAG2459785.1"/>
    <property type="molecule type" value="Genomic_DNA"/>
</dbReference>
<name>A0A8X7X111_POLSE</name>
<feature type="non-terminal residue" evidence="1">
    <location>
        <position position="136"/>
    </location>
</feature>
<dbReference type="SUPFAM" id="SSF47986">
    <property type="entry name" value="DEATH domain"/>
    <property type="match status" value="1"/>
</dbReference>
<dbReference type="InterPro" id="IPR011029">
    <property type="entry name" value="DEATH-like_dom_sf"/>
</dbReference>
<keyword evidence="2" id="KW-1185">Reference proteome</keyword>
<accession>A0A8X7X111</accession>
<dbReference type="SMART" id="SM00114">
    <property type="entry name" value="CARD"/>
    <property type="match status" value="1"/>
</dbReference>
<dbReference type="InterPro" id="IPR037939">
    <property type="entry name" value="CRADD"/>
</dbReference>
<dbReference type="AlphaFoldDB" id="A0A8X7X111"/>
<feature type="non-terminal residue" evidence="1">
    <location>
        <position position="1"/>
    </location>
</feature>
<dbReference type="Pfam" id="PF00619">
    <property type="entry name" value="CARD"/>
    <property type="match status" value="1"/>
</dbReference>
<dbReference type="InterPro" id="IPR001315">
    <property type="entry name" value="CARD"/>
</dbReference>
<gene>
    <name evidence="1" type="primary">Cradd</name>
    <name evidence="1" type="ORF">GTO96_0021454</name>
</gene>
<dbReference type="PANTHER" id="PTHR15034:SF5">
    <property type="entry name" value="DEATH DOMAIN-CONTAINING PROTEIN CRADD"/>
    <property type="match status" value="1"/>
</dbReference>
<proteinExistence type="predicted"/>